<evidence type="ECO:0000256" key="6">
    <source>
        <dbReference type="ARBA" id="ARBA00022692"/>
    </source>
</evidence>
<evidence type="ECO:0000256" key="2">
    <source>
        <dbReference type="ARBA" id="ARBA00004477"/>
    </source>
</evidence>
<feature type="domain" description="Ribophorin II second" evidence="15">
    <location>
        <begin position="274"/>
        <end position="378"/>
    </location>
</feature>
<accession>A0A8S1BVR6</accession>
<feature type="signal peptide" evidence="12">
    <location>
        <begin position="1"/>
        <end position="16"/>
    </location>
</feature>
<keyword evidence="10 12" id="KW-0472">Membrane</keyword>
<keyword evidence="7 12" id="KW-0732">Signal</keyword>
<gene>
    <name evidence="17" type="ORF">CLODIP_2_CD03368</name>
</gene>
<evidence type="ECO:0000256" key="4">
    <source>
        <dbReference type="ARBA" id="ARBA00009038"/>
    </source>
</evidence>
<dbReference type="InterPro" id="IPR008814">
    <property type="entry name" value="Swp1"/>
</dbReference>
<feature type="domain" description="Ribophorin II N-terminal" evidence="13">
    <location>
        <begin position="26"/>
        <end position="265"/>
    </location>
</feature>
<evidence type="ECO:0000256" key="11">
    <source>
        <dbReference type="ARBA" id="ARBA00046750"/>
    </source>
</evidence>
<name>A0A8S1BVR6_9INSE</name>
<comment type="function">
    <text evidence="1 12">Subunit of the oligosaccharyl transferase (OST) complex that catalyzes the initial transfer of a defined glycan (Glc(3)Man(9)GlcNAc(2) in eukaryotes) from the lipid carrier dolichol-pyrophosphate to an asparagine residue within an Asn-X-Ser/Thr consensus motif in nascent polypeptide chains, the first step in protein N-glycosylation. N-glycosylation occurs cotranslationally and the complex associates with the Sec61 complex at the channel-forming translocon complex that mediates protein translocation across the endoplasmic reticulum (ER). All subunits are required for a maximal enzyme activity.</text>
</comment>
<feature type="transmembrane region" description="Helical" evidence="12">
    <location>
        <begin position="581"/>
        <end position="606"/>
    </location>
</feature>
<dbReference type="Pfam" id="PF25147">
    <property type="entry name" value="Ribophorin_II_C"/>
    <property type="match status" value="1"/>
</dbReference>
<dbReference type="Pfam" id="PF05817">
    <property type="entry name" value="Ribophorin_II"/>
    <property type="match status" value="1"/>
</dbReference>
<feature type="chain" id="PRO_5035967081" description="Dolichyl-diphosphooligosaccharide--protein glycosyltransferase subunit 2" evidence="12">
    <location>
        <begin position="17"/>
        <end position="640"/>
    </location>
</feature>
<keyword evidence="8 12" id="KW-0256">Endoplasmic reticulum</keyword>
<dbReference type="PANTHER" id="PTHR12640:SF0">
    <property type="entry name" value="DOLICHYL-DIPHOSPHOOLIGOSACCHARIDE--PROTEIN GLYCOSYLTRANSFERASE SUBUNIT 2"/>
    <property type="match status" value="1"/>
</dbReference>
<keyword evidence="9 12" id="KW-1133">Transmembrane helix</keyword>
<keyword evidence="6 12" id="KW-0812">Transmembrane</keyword>
<organism evidence="17 18">
    <name type="scientific">Cloeon dipterum</name>
    <dbReference type="NCBI Taxonomy" id="197152"/>
    <lineage>
        <taxon>Eukaryota</taxon>
        <taxon>Metazoa</taxon>
        <taxon>Ecdysozoa</taxon>
        <taxon>Arthropoda</taxon>
        <taxon>Hexapoda</taxon>
        <taxon>Insecta</taxon>
        <taxon>Pterygota</taxon>
        <taxon>Palaeoptera</taxon>
        <taxon>Ephemeroptera</taxon>
        <taxon>Pisciforma</taxon>
        <taxon>Baetidae</taxon>
        <taxon>Cloeon</taxon>
    </lineage>
</organism>
<dbReference type="InterPro" id="IPR056790">
    <property type="entry name" value="Ribophorin_II_C"/>
</dbReference>
<evidence type="ECO:0000256" key="9">
    <source>
        <dbReference type="ARBA" id="ARBA00022989"/>
    </source>
</evidence>
<proteinExistence type="inferred from homology"/>
<dbReference type="InterPro" id="IPR055374">
    <property type="entry name" value="Ribophorin_II_3rd"/>
</dbReference>
<evidence type="ECO:0000256" key="1">
    <source>
        <dbReference type="ARBA" id="ARBA00002791"/>
    </source>
</evidence>
<evidence type="ECO:0000259" key="15">
    <source>
        <dbReference type="Pfam" id="PF23861"/>
    </source>
</evidence>
<dbReference type="OrthoDB" id="432292at2759"/>
<keyword evidence="18" id="KW-1185">Reference proteome</keyword>
<evidence type="ECO:0000313" key="17">
    <source>
        <dbReference type="EMBL" id="CAB3360708.1"/>
    </source>
</evidence>
<feature type="transmembrane region" description="Helical" evidence="12">
    <location>
        <begin position="548"/>
        <end position="569"/>
    </location>
</feature>
<evidence type="ECO:0000256" key="10">
    <source>
        <dbReference type="ARBA" id="ARBA00023136"/>
    </source>
</evidence>
<feature type="domain" description="Ribophorin II third" evidence="14">
    <location>
        <begin position="387"/>
        <end position="511"/>
    </location>
</feature>
<sequence length="640" mass="69108">MRAVWLLVLGLAAVLGQKSQSSTDFLTPADRLRLKSSLQSALDSNDITAVHYAVLGLNLLKEKVAKTEDICKLALSAATASGPNSSPVLYHVVDTWKLLANCQGSLPSNIAKDLSSALESDETSIPNLYFAYQGLVSLGQTPKDVSKLAKNLQAAIKKDDSLLNLGYLFHLAALLGNNGKFAFDRIEDAIVQADEVDGKILQFEGGISITALLVSGAYKLAAANDKKPPISGDQVTKFANFFISRKSVQSPKGVYSLLEVLQTLTSNKFHQPAVVTLASSSALTAAAPQVSVRVSDLLGRSLGPMSVTLDTATRLADGVVEMAKVNLAAQQGDSTLYTLDLTSAKGKRGFYNLALSLKPSKPDEKLVGLSGAQIQVKILGEVSVDVAEIGTADADQTTAPKLNKVNYPSKATFAIDADWHQRLVMKFTLKDKTSKEPIAVHQAFVKLVNVANDNEVIFVAEPDSGKSYRFDLDVGARASDFQHQSGKYRLELLVGDAVLANSFSWQVAEASLTFAPAASAPELDFHKVYKPKPEIKHLFREPEKRPPATVSTLFTGLICVPLLLLLILWARIGVNISNFPLSLYAVGFHLGLGGIFGLFGIFWLQLNMFQTLKYLLGIGTVTFLCGNKMLAKLAQNRRQR</sequence>
<dbReference type="GO" id="GO:0006487">
    <property type="term" value="P:protein N-linked glycosylation"/>
    <property type="evidence" value="ECO:0007669"/>
    <property type="project" value="UniProtKB-UniRule"/>
</dbReference>
<comment type="pathway">
    <text evidence="3 12">Protein modification; protein glycosylation.</text>
</comment>
<dbReference type="EMBL" id="CADEPI010000004">
    <property type="protein sequence ID" value="CAB3360708.1"/>
    <property type="molecule type" value="Genomic_DNA"/>
</dbReference>
<comment type="subcellular location">
    <subcellularLocation>
        <location evidence="2 12">Endoplasmic reticulum membrane</location>
        <topology evidence="2 12">Multi-pass membrane protein</topology>
    </subcellularLocation>
</comment>
<dbReference type="Pfam" id="PF23860">
    <property type="entry name" value="Ribophorin_II_3rd"/>
    <property type="match status" value="1"/>
</dbReference>
<evidence type="ECO:0000256" key="3">
    <source>
        <dbReference type="ARBA" id="ARBA00004922"/>
    </source>
</evidence>
<evidence type="ECO:0000256" key="7">
    <source>
        <dbReference type="ARBA" id="ARBA00022729"/>
    </source>
</evidence>
<evidence type="ECO:0000259" key="14">
    <source>
        <dbReference type="Pfam" id="PF23860"/>
    </source>
</evidence>
<comment type="caution">
    <text evidence="17">The sequence shown here is derived from an EMBL/GenBank/DDBJ whole genome shotgun (WGS) entry which is preliminary data.</text>
</comment>
<comment type="subunit">
    <text evidence="11">Component of the oligosaccharyltransferase (OST) complex. OST exists in two different complex forms which contain common core subunits RPN1, RPN2, OST48, OST4, DAD1 and TMEM258, either STT3A or STT3B as catalytic subunits, and form-specific accessory subunits. STT3A complex assembly occurs through the formation of 3 subcomplexes. Subcomplex 1 contains RPN1 and TMEM258, subcomplex 2 contains the STT3A-specific subunits STT3A, DC2/OSTC, and KCP2 as well as the core subunit OST4, and subcomplex 3 contains RPN2, DAD1, and OST48. The STT3A complex can form stable complexes with the Sec61 complex or with both the Sec61 and TRAP complexes. Interacts with DDI2. Interacts with TMEM35A/NACHO.</text>
</comment>
<dbReference type="AlphaFoldDB" id="A0A8S1BVR6"/>
<dbReference type="PANTHER" id="PTHR12640">
    <property type="entry name" value="RIBOPHORIN II"/>
    <property type="match status" value="1"/>
</dbReference>
<evidence type="ECO:0000256" key="12">
    <source>
        <dbReference type="RuleBase" id="RU366029"/>
    </source>
</evidence>
<evidence type="ECO:0000256" key="8">
    <source>
        <dbReference type="ARBA" id="ARBA00022824"/>
    </source>
</evidence>
<dbReference type="InterPro" id="IPR055375">
    <property type="entry name" value="Ribophorin_II_2nd"/>
</dbReference>
<reference evidence="17 18" key="1">
    <citation type="submission" date="2020-04" db="EMBL/GenBank/DDBJ databases">
        <authorList>
            <person name="Alioto T."/>
            <person name="Alioto T."/>
            <person name="Gomez Garrido J."/>
        </authorList>
    </citation>
    <scope>NUCLEOTIDE SEQUENCE [LARGE SCALE GENOMIC DNA]</scope>
</reference>
<evidence type="ECO:0000259" key="13">
    <source>
        <dbReference type="Pfam" id="PF05817"/>
    </source>
</evidence>
<dbReference type="InterPro" id="IPR055373">
    <property type="entry name" value="Ribophorin_II_N"/>
</dbReference>
<evidence type="ECO:0000259" key="16">
    <source>
        <dbReference type="Pfam" id="PF25147"/>
    </source>
</evidence>
<feature type="transmembrane region" description="Helical" evidence="12">
    <location>
        <begin position="612"/>
        <end position="631"/>
    </location>
</feature>
<dbReference type="Pfam" id="PF23861">
    <property type="entry name" value="Ribophorin_II_2nd"/>
    <property type="match status" value="1"/>
</dbReference>
<feature type="domain" description="Ribophorin II C-terminal" evidence="16">
    <location>
        <begin position="539"/>
        <end position="637"/>
    </location>
</feature>
<dbReference type="Proteomes" id="UP000494165">
    <property type="component" value="Unassembled WGS sequence"/>
</dbReference>
<comment type="similarity">
    <text evidence="4 12">Belongs to the SWP1 family.</text>
</comment>
<evidence type="ECO:0000313" key="18">
    <source>
        <dbReference type="Proteomes" id="UP000494165"/>
    </source>
</evidence>
<protein>
    <recommendedName>
        <fullName evidence="5 12">Dolichyl-diphosphooligosaccharide--protein glycosyltransferase subunit 2</fullName>
    </recommendedName>
    <alternativeName>
        <fullName evidence="12">Ribophorin-2</fullName>
    </alternativeName>
</protein>
<dbReference type="GO" id="GO:0008250">
    <property type="term" value="C:oligosaccharyltransferase complex"/>
    <property type="evidence" value="ECO:0007669"/>
    <property type="project" value="UniProtKB-UniRule"/>
</dbReference>
<evidence type="ECO:0000256" key="5">
    <source>
        <dbReference type="ARBA" id="ARBA00017612"/>
    </source>
</evidence>